<evidence type="ECO:0000313" key="2">
    <source>
        <dbReference type="EMBL" id="AEF81977.1"/>
    </source>
</evidence>
<keyword evidence="3" id="KW-1185">Reference proteome</keyword>
<reference evidence="3" key="1">
    <citation type="submission" date="2009-12" db="EMBL/GenBank/DDBJ databases">
        <title>Complete sequence of Treponema azotonutricium strain ZAS-9.</title>
        <authorList>
            <person name="Tetu S.G."/>
            <person name="Matson E."/>
            <person name="Ren Q."/>
            <person name="Seshadri R."/>
            <person name="Elbourne L."/>
            <person name="Hassan K.A."/>
            <person name="Durkin A."/>
            <person name="Radune D."/>
            <person name="Mohamoud Y."/>
            <person name="Shay R."/>
            <person name="Jin S."/>
            <person name="Zhang X."/>
            <person name="Lucey K."/>
            <person name="Ballor N.R."/>
            <person name="Ottesen E."/>
            <person name="Rosenthal R."/>
            <person name="Allen A."/>
            <person name="Leadbetter J.R."/>
            <person name="Paulsen I.T."/>
        </authorList>
    </citation>
    <scope>NUCLEOTIDE SEQUENCE [LARGE SCALE GENOMIC DNA]</scope>
    <source>
        <strain evidence="3">ATCC BAA-888 / DSM 13862 / ZAS-9</strain>
    </source>
</reference>
<dbReference type="eggNOG" id="COG0407">
    <property type="taxonomic scope" value="Bacteria"/>
</dbReference>
<dbReference type="Gene3D" id="3.20.20.210">
    <property type="match status" value="1"/>
</dbReference>
<dbReference type="GO" id="GO:0006779">
    <property type="term" value="P:porphyrin-containing compound biosynthetic process"/>
    <property type="evidence" value="ECO:0007669"/>
    <property type="project" value="InterPro"/>
</dbReference>
<dbReference type="InterPro" id="IPR052024">
    <property type="entry name" value="Methanogen_methyltrans"/>
</dbReference>
<organism evidence="2 3">
    <name type="scientific">Leadbettera azotonutricia (strain ATCC BAA-888 / DSM 13862 / ZAS-9)</name>
    <name type="common">Treponema azotonutricium</name>
    <dbReference type="NCBI Taxonomy" id="545695"/>
    <lineage>
        <taxon>Bacteria</taxon>
        <taxon>Pseudomonadati</taxon>
        <taxon>Spirochaetota</taxon>
        <taxon>Spirochaetia</taxon>
        <taxon>Spirochaetales</taxon>
        <taxon>Breznakiellaceae</taxon>
        <taxon>Leadbettera</taxon>
    </lineage>
</organism>
<reference evidence="2 3" key="2">
    <citation type="journal article" date="2011" name="ISME J.">
        <title>RNA-seq reveals cooperative metabolic interactions between two termite-gut spirochete species in co-culture.</title>
        <authorList>
            <person name="Rosenthal A.Z."/>
            <person name="Matson E.G."/>
            <person name="Eldar A."/>
            <person name="Leadbetter J.R."/>
        </authorList>
    </citation>
    <scope>NUCLEOTIDE SEQUENCE [LARGE SCALE GENOMIC DNA]</scope>
    <source>
        <strain evidence="3">ATCC BAA-888 / DSM 13862 / ZAS-9</strain>
    </source>
</reference>
<name>F5Y7X3_LEAAZ</name>
<dbReference type="HOGENOM" id="CLU_2792780_0_0_12"/>
<gene>
    <name evidence="2" type="ordered locus">TREAZ_3394</name>
</gene>
<dbReference type="AlphaFoldDB" id="F5Y7X3"/>
<dbReference type="Proteomes" id="UP000009222">
    <property type="component" value="Chromosome"/>
</dbReference>
<dbReference type="InterPro" id="IPR000257">
    <property type="entry name" value="Uroporphyrinogen_deCOase"/>
</dbReference>
<dbReference type="PANTHER" id="PTHR47099:SF1">
    <property type="entry name" value="METHYLCOBAMIDE:COM METHYLTRANSFERASE MTBA"/>
    <property type="match status" value="1"/>
</dbReference>
<dbReference type="EMBL" id="CP001841">
    <property type="protein sequence ID" value="AEF81977.1"/>
    <property type="molecule type" value="Genomic_DNA"/>
</dbReference>
<dbReference type="PANTHER" id="PTHR47099">
    <property type="entry name" value="METHYLCOBAMIDE:COM METHYLTRANSFERASE MTBA"/>
    <property type="match status" value="1"/>
</dbReference>
<protein>
    <submittedName>
        <fullName evidence="2">Cobalamin B12-binding protein</fullName>
    </submittedName>
</protein>
<feature type="domain" description="Uroporphyrinogen decarboxylase (URO-D)" evidence="1">
    <location>
        <begin position="2"/>
        <end position="63"/>
    </location>
</feature>
<dbReference type="Pfam" id="PF01208">
    <property type="entry name" value="URO-D"/>
    <property type="match status" value="1"/>
</dbReference>
<dbReference type="GO" id="GO:0004853">
    <property type="term" value="F:uroporphyrinogen decarboxylase activity"/>
    <property type="evidence" value="ECO:0007669"/>
    <property type="project" value="InterPro"/>
</dbReference>
<sequence>MSLMGNLQTTQVMLKGSPADVERAAKKAIDDAGADGGFLLSTGDQCGRDTPEANIFKLVETAKIYGKY</sequence>
<dbReference type="STRING" id="545695.TREAZ_3394"/>
<dbReference type="InterPro" id="IPR038071">
    <property type="entry name" value="UROD/MetE-like_sf"/>
</dbReference>
<dbReference type="InParanoid" id="F5Y7X3"/>
<dbReference type="KEGG" id="taz:TREAZ_3394"/>
<accession>F5Y7X3</accession>
<evidence type="ECO:0000313" key="3">
    <source>
        <dbReference type="Proteomes" id="UP000009222"/>
    </source>
</evidence>
<dbReference type="SUPFAM" id="SSF51726">
    <property type="entry name" value="UROD/MetE-like"/>
    <property type="match status" value="1"/>
</dbReference>
<evidence type="ECO:0000259" key="1">
    <source>
        <dbReference type="Pfam" id="PF01208"/>
    </source>
</evidence>
<proteinExistence type="predicted"/>